<comment type="cofactor">
    <cofactor evidence="5">
        <name>FAD</name>
        <dbReference type="ChEBI" id="CHEBI:57692"/>
    </cofactor>
</comment>
<evidence type="ECO:0000313" key="8">
    <source>
        <dbReference type="Proteomes" id="UP000240830"/>
    </source>
</evidence>
<dbReference type="InterPro" id="IPR029041">
    <property type="entry name" value="FAD-linked_oxidoreductase-like"/>
</dbReference>
<dbReference type="EMBL" id="MTSL01000101">
    <property type="protein sequence ID" value="PJF18836.1"/>
    <property type="molecule type" value="Genomic_DNA"/>
</dbReference>
<evidence type="ECO:0000256" key="1">
    <source>
        <dbReference type="ARBA" id="ARBA00005869"/>
    </source>
</evidence>
<dbReference type="Proteomes" id="UP000240830">
    <property type="component" value="Unassembled WGS sequence"/>
</dbReference>
<dbReference type="InterPro" id="IPR002872">
    <property type="entry name" value="Proline_DH_dom"/>
</dbReference>
<dbReference type="OrthoDB" id="5464at2759"/>
<dbReference type="PANTHER" id="PTHR13914">
    <property type="entry name" value="PROLINE OXIDASE"/>
    <property type="match status" value="1"/>
</dbReference>
<accession>A0A2H9TM72</accession>
<gene>
    <name evidence="7" type="ORF">PSACC_01350</name>
</gene>
<dbReference type="Pfam" id="PF01619">
    <property type="entry name" value="Pro_dh"/>
    <property type="match status" value="1"/>
</dbReference>
<keyword evidence="8" id="KW-1185">Reference proteome</keyword>
<organism evidence="7 8">
    <name type="scientific">Paramicrosporidium saccamoebae</name>
    <dbReference type="NCBI Taxonomy" id="1246581"/>
    <lineage>
        <taxon>Eukaryota</taxon>
        <taxon>Fungi</taxon>
        <taxon>Fungi incertae sedis</taxon>
        <taxon>Cryptomycota</taxon>
        <taxon>Cryptomycota incertae sedis</taxon>
        <taxon>Paramicrosporidium</taxon>
    </lineage>
</organism>
<dbReference type="SUPFAM" id="SSF51730">
    <property type="entry name" value="FAD-linked oxidoreductase"/>
    <property type="match status" value="1"/>
</dbReference>
<dbReference type="GO" id="GO:0005739">
    <property type="term" value="C:mitochondrion"/>
    <property type="evidence" value="ECO:0007669"/>
    <property type="project" value="TreeGrafter"/>
</dbReference>
<dbReference type="PANTHER" id="PTHR13914:SF0">
    <property type="entry name" value="PROLINE DEHYDROGENASE 1, MITOCHONDRIAL"/>
    <property type="match status" value="1"/>
</dbReference>
<dbReference type="GO" id="GO:0010133">
    <property type="term" value="P:L-proline catabolic process to L-glutamate"/>
    <property type="evidence" value="ECO:0007669"/>
    <property type="project" value="TreeGrafter"/>
</dbReference>
<evidence type="ECO:0000256" key="4">
    <source>
        <dbReference type="ARBA" id="ARBA00023062"/>
    </source>
</evidence>
<dbReference type="STRING" id="1246581.A0A2H9TM72"/>
<dbReference type="EC" id="1.5.5.2" evidence="2 5"/>
<comment type="caution">
    <text evidence="7">The sequence shown here is derived from an EMBL/GenBank/DDBJ whole genome shotgun (WGS) entry which is preliminary data.</text>
</comment>
<dbReference type="AlphaFoldDB" id="A0A2H9TM72"/>
<comment type="similarity">
    <text evidence="1 5">Belongs to the proline oxidase family.</text>
</comment>
<name>A0A2H9TM72_9FUNG</name>
<sequence>MDSKSVLKRGSLLSVPDNWPPEMSALFADRSSSELLRNLAVYKACSYSWLANCTPSIIKAASAVHLGTPLYAVIRRTLFRQFCGGENSEDVKQAMESLQNKGIGVILDYAAEIDLSPLKTSAPESRDEANSYHDGVRDNIIRAITTAKSSANPFVAIKLTGLFENTTLEALAKSNTNGNGKLALSDDLVISYENGWNRLVSICEIAKESNVRLAIDAEQSFVQDAIDDIALSAMQQYNGMNNSPEPLIVNTYQLYRKDGIDRLKSHLDRSKSTGFHFGAKLVRGAYVIGERIWAEERKITCPIFDTIQETHSSYDSAIDLVLNYVQDLPDSDHRRFLFIFATHNEASIKKATELYQRDFSLLSRMQICFAQLYGMSDVNSISLAKAGYPVFKYLPYGPVKEVVPYLIRRSQENSSVFQLAKSDANLMWRELKSRFFRGGS</sequence>
<evidence type="ECO:0000313" key="7">
    <source>
        <dbReference type="EMBL" id="PJF18836.1"/>
    </source>
</evidence>
<protein>
    <recommendedName>
        <fullName evidence="2 5">Proline dehydrogenase</fullName>
        <ecNumber evidence="2 5">1.5.5.2</ecNumber>
    </recommendedName>
</protein>
<evidence type="ECO:0000259" key="6">
    <source>
        <dbReference type="Pfam" id="PF01619"/>
    </source>
</evidence>
<evidence type="ECO:0000256" key="5">
    <source>
        <dbReference type="RuleBase" id="RU364054"/>
    </source>
</evidence>
<proteinExistence type="inferred from homology"/>
<reference evidence="7 8" key="1">
    <citation type="submission" date="2016-10" db="EMBL/GenBank/DDBJ databases">
        <title>The genome of Paramicrosporidium saccamoebae is the missing link in understanding Cryptomycota and Microsporidia evolution.</title>
        <authorList>
            <person name="Quandt C.A."/>
            <person name="Beaudet D."/>
            <person name="Corsaro D."/>
            <person name="Michel R."/>
            <person name="Corradi N."/>
            <person name="James T."/>
        </authorList>
    </citation>
    <scope>NUCLEOTIDE SEQUENCE [LARGE SCALE GENOMIC DNA]</scope>
    <source>
        <strain evidence="7 8">KSL3</strain>
    </source>
</reference>
<dbReference type="GO" id="GO:0004657">
    <property type="term" value="F:proline dehydrogenase activity"/>
    <property type="evidence" value="ECO:0007669"/>
    <property type="project" value="UniProtKB-EC"/>
</dbReference>
<keyword evidence="4 5" id="KW-0642">Proline metabolism</keyword>
<evidence type="ECO:0000256" key="2">
    <source>
        <dbReference type="ARBA" id="ARBA00012695"/>
    </source>
</evidence>
<comment type="function">
    <text evidence="5">Converts proline to delta-1-pyrroline-5-carboxylate.</text>
</comment>
<dbReference type="GO" id="GO:0071949">
    <property type="term" value="F:FAD binding"/>
    <property type="evidence" value="ECO:0007669"/>
    <property type="project" value="TreeGrafter"/>
</dbReference>
<keyword evidence="5" id="KW-0285">Flavoprotein</keyword>
<keyword evidence="3 5" id="KW-0560">Oxidoreductase</keyword>
<comment type="catalytic activity">
    <reaction evidence="5">
        <text>L-proline + a quinone = (S)-1-pyrroline-5-carboxylate + a quinol + H(+)</text>
        <dbReference type="Rhea" id="RHEA:23784"/>
        <dbReference type="ChEBI" id="CHEBI:15378"/>
        <dbReference type="ChEBI" id="CHEBI:17388"/>
        <dbReference type="ChEBI" id="CHEBI:24646"/>
        <dbReference type="ChEBI" id="CHEBI:60039"/>
        <dbReference type="ChEBI" id="CHEBI:132124"/>
        <dbReference type="EC" id="1.5.5.2"/>
    </reaction>
</comment>
<keyword evidence="5" id="KW-0274">FAD</keyword>
<dbReference type="InterPro" id="IPR015659">
    <property type="entry name" value="Proline_oxidase"/>
</dbReference>
<feature type="domain" description="Proline dehydrogenase" evidence="6">
    <location>
        <begin position="92"/>
        <end position="416"/>
    </location>
</feature>
<dbReference type="Gene3D" id="3.20.20.220">
    <property type="match status" value="1"/>
</dbReference>
<evidence type="ECO:0000256" key="3">
    <source>
        <dbReference type="ARBA" id="ARBA00023002"/>
    </source>
</evidence>